<evidence type="ECO:0000256" key="1">
    <source>
        <dbReference type="SAM" id="Phobius"/>
    </source>
</evidence>
<proteinExistence type="predicted"/>
<keyword evidence="1" id="KW-1133">Transmembrane helix</keyword>
<dbReference type="RefSeq" id="WP_189123032.1">
    <property type="nucleotide sequence ID" value="NZ_BMNH01000002.1"/>
</dbReference>
<organism evidence="2 3">
    <name type="scientific">Nonomuraea cavernae</name>
    <dbReference type="NCBI Taxonomy" id="2045107"/>
    <lineage>
        <taxon>Bacteria</taxon>
        <taxon>Bacillati</taxon>
        <taxon>Actinomycetota</taxon>
        <taxon>Actinomycetes</taxon>
        <taxon>Streptosporangiales</taxon>
        <taxon>Streptosporangiaceae</taxon>
        <taxon>Nonomuraea</taxon>
    </lineage>
</organism>
<dbReference type="AlphaFoldDB" id="A0A918DFN7"/>
<dbReference type="EMBL" id="BMNH01000002">
    <property type="protein sequence ID" value="GGO64192.1"/>
    <property type="molecule type" value="Genomic_DNA"/>
</dbReference>
<reference evidence="2" key="1">
    <citation type="journal article" date="2014" name="Int. J. Syst. Evol. Microbiol.">
        <title>Complete genome sequence of Corynebacterium casei LMG S-19264T (=DSM 44701T), isolated from a smear-ripened cheese.</title>
        <authorList>
            <consortium name="US DOE Joint Genome Institute (JGI-PGF)"/>
            <person name="Walter F."/>
            <person name="Albersmeier A."/>
            <person name="Kalinowski J."/>
            <person name="Ruckert C."/>
        </authorList>
    </citation>
    <scope>NUCLEOTIDE SEQUENCE</scope>
    <source>
        <strain evidence="2">CGMCC 4.7368</strain>
    </source>
</reference>
<dbReference type="Proteomes" id="UP000646523">
    <property type="component" value="Unassembled WGS sequence"/>
</dbReference>
<feature type="transmembrane region" description="Helical" evidence="1">
    <location>
        <begin position="56"/>
        <end position="81"/>
    </location>
</feature>
<feature type="transmembrane region" description="Helical" evidence="1">
    <location>
        <begin position="26"/>
        <end position="44"/>
    </location>
</feature>
<reference evidence="2" key="2">
    <citation type="submission" date="2020-09" db="EMBL/GenBank/DDBJ databases">
        <authorList>
            <person name="Sun Q."/>
            <person name="Zhou Y."/>
        </authorList>
    </citation>
    <scope>NUCLEOTIDE SEQUENCE</scope>
    <source>
        <strain evidence="2">CGMCC 4.7368</strain>
    </source>
</reference>
<sequence>MLATIVFPTGLATVVASPEGVAAARGALYLFAVVSFWALILAVRQVSKVVTALLRALLVLLALAALGAVAVAIIAQVALAIGPH</sequence>
<gene>
    <name evidence="2" type="ORF">GCM10012289_13040</name>
</gene>
<evidence type="ECO:0000313" key="3">
    <source>
        <dbReference type="Proteomes" id="UP000646523"/>
    </source>
</evidence>
<name>A0A918DFN7_9ACTN</name>
<protein>
    <submittedName>
        <fullName evidence="2">Uncharacterized protein</fullName>
    </submittedName>
</protein>
<evidence type="ECO:0000313" key="2">
    <source>
        <dbReference type="EMBL" id="GGO64192.1"/>
    </source>
</evidence>
<keyword evidence="1" id="KW-0812">Transmembrane</keyword>
<keyword evidence="3" id="KW-1185">Reference proteome</keyword>
<comment type="caution">
    <text evidence="2">The sequence shown here is derived from an EMBL/GenBank/DDBJ whole genome shotgun (WGS) entry which is preliminary data.</text>
</comment>
<keyword evidence="1" id="KW-0472">Membrane</keyword>
<accession>A0A918DFN7</accession>